<organism evidence="1 2">
    <name type="scientific">Sorangium cellulosum</name>
    <name type="common">Polyangium cellulosum</name>
    <dbReference type="NCBI Taxonomy" id="56"/>
    <lineage>
        <taxon>Bacteria</taxon>
        <taxon>Pseudomonadati</taxon>
        <taxon>Myxococcota</taxon>
        <taxon>Polyangia</taxon>
        <taxon>Polyangiales</taxon>
        <taxon>Polyangiaceae</taxon>
        <taxon>Sorangium</taxon>
    </lineage>
</organism>
<proteinExistence type="predicted"/>
<sequence length="133" mass="15080">MGAAPQQPVEELLRDLQRQVEHLRGQIEQLVRDDPRAARRQLLSTLVRYLREHIATLDEVDAVFLSPESEPLRIVVVVRDPGETEEQLYDLLAKCLFSFPELDLDSTVLYRRNVPDLAPPAGAVSITKEDDHG</sequence>
<comment type="caution">
    <text evidence="1">The sequence shown here is derived from an EMBL/GenBank/DDBJ whole genome shotgun (WGS) entry which is preliminary data.</text>
</comment>
<gene>
    <name evidence="1" type="ORF">BE17_44765</name>
</gene>
<name>A0A150R926_SORCE</name>
<accession>A0A150R926</accession>
<reference evidence="1 2" key="1">
    <citation type="submission" date="2014-02" db="EMBL/GenBank/DDBJ databases">
        <title>The small core and large imbalanced accessory genome model reveals a collaborative survival strategy of Sorangium cellulosum strains in nature.</title>
        <authorList>
            <person name="Han K."/>
            <person name="Peng R."/>
            <person name="Blom J."/>
            <person name="Li Y.-Z."/>
        </authorList>
    </citation>
    <scope>NUCLEOTIDE SEQUENCE [LARGE SCALE GENOMIC DNA]</scope>
    <source>
        <strain evidence="1 2">So0011-07</strain>
    </source>
</reference>
<dbReference type="AlphaFoldDB" id="A0A150R926"/>
<dbReference type="Proteomes" id="UP000075635">
    <property type="component" value="Unassembled WGS sequence"/>
</dbReference>
<evidence type="ECO:0000313" key="2">
    <source>
        <dbReference type="Proteomes" id="UP000075635"/>
    </source>
</evidence>
<evidence type="ECO:0000313" key="1">
    <source>
        <dbReference type="EMBL" id="KYF76747.1"/>
    </source>
</evidence>
<dbReference type="EMBL" id="JEMB01002981">
    <property type="protein sequence ID" value="KYF76747.1"/>
    <property type="molecule type" value="Genomic_DNA"/>
</dbReference>
<protein>
    <submittedName>
        <fullName evidence="1">Uncharacterized protein</fullName>
    </submittedName>
</protein>